<organism evidence="1 2">
    <name type="scientific">Euplotes crassus</name>
    <dbReference type="NCBI Taxonomy" id="5936"/>
    <lineage>
        <taxon>Eukaryota</taxon>
        <taxon>Sar</taxon>
        <taxon>Alveolata</taxon>
        <taxon>Ciliophora</taxon>
        <taxon>Intramacronucleata</taxon>
        <taxon>Spirotrichea</taxon>
        <taxon>Hypotrichia</taxon>
        <taxon>Euplotida</taxon>
        <taxon>Euplotidae</taxon>
        <taxon>Moneuplotes</taxon>
    </lineage>
</organism>
<sequence length="612" mass="72739">MVRLIFGLGMDASVPLSNMSYEDEDSRELLPVVISENMIAEGLYQSDKKEFEGDPGLISFGEAEMTPQRLFPDVGWNIERFQTEKQDLYLNYRKEIKQDYLAESQLLTIEQAIRLAKADGYHTEHIYGKDSQDEHDPQEDFDSEYPNQEEYTDAYSMNKRENGKNQFDIASFYHQTEAGPQNYEKELVPRLKHLQPTIRRKNTIPKPIPRICRRHPVHEKEIRPKLKKSDAAKIHEKFVQRTNIWKKSRENKNIKNYATKTEKELDACSFRPKINSYKPDLNSTISYQGEQRKKERVASYKRELEQECTFKPRVNNVLGNDEVKSKYWSLTKKVIKNKGNFSVHSSQMSEKENVIHLGQVRKVREKSIEKPGEDVFERLSKPKEFLSIDHLLYDIQQMPNTTRNNNYKPKLDFWERQDKLQEKKLKYAQLSELNYEQKESEEILQSKNPYKDSYTGYENREAEEMTFQPQISKLAQKQKELREGDIHERLYQLNSKSEIEKAQDPDQIHQRHPDEPIFSFQPEINADSETFSRYMESYANYKQKLQDRDRIMKTNELDQQTQELVECTHKPQTIELPTFIQDYLSKTKDFREAKKELQELCKEEEKPRWVYN</sequence>
<dbReference type="EMBL" id="CAMPGE010029236">
    <property type="protein sequence ID" value="CAI2386708.1"/>
    <property type="molecule type" value="Genomic_DNA"/>
</dbReference>
<name>A0AAD2DBL9_EUPCR</name>
<accession>A0AAD2DBL9</accession>
<dbReference type="PANTHER" id="PTHR37028">
    <property type="entry name" value="UNNAMED PRODUCT-RELATED"/>
    <property type="match status" value="1"/>
</dbReference>
<keyword evidence="2" id="KW-1185">Reference proteome</keyword>
<reference evidence="1" key="1">
    <citation type="submission" date="2023-07" db="EMBL/GenBank/DDBJ databases">
        <authorList>
            <consortium name="AG Swart"/>
            <person name="Singh M."/>
            <person name="Singh A."/>
            <person name="Seah K."/>
            <person name="Emmerich C."/>
        </authorList>
    </citation>
    <scope>NUCLEOTIDE SEQUENCE</scope>
    <source>
        <strain evidence="1">DP1</strain>
    </source>
</reference>
<proteinExistence type="predicted"/>
<comment type="caution">
    <text evidence="1">The sequence shown here is derived from an EMBL/GenBank/DDBJ whole genome shotgun (WGS) entry which is preliminary data.</text>
</comment>
<dbReference type="Proteomes" id="UP001295684">
    <property type="component" value="Unassembled WGS sequence"/>
</dbReference>
<dbReference type="PANTHER" id="PTHR37028:SF4">
    <property type="entry name" value="ALMS MOTIF DOMAIN-CONTAINING PROTEIN"/>
    <property type="match status" value="1"/>
</dbReference>
<evidence type="ECO:0000313" key="2">
    <source>
        <dbReference type="Proteomes" id="UP001295684"/>
    </source>
</evidence>
<gene>
    <name evidence="1" type="ORF">ECRASSUSDP1_LOCUS28332</name>
</gene>
<dbReference type="AlphaFoldDB" id="A0AAD2DBL9"/>
<evidence type="ECO:0000313" key="1">
    <source>
        <dbReference type="EMBL" id="CAI2386708.1"/>
    </source>
</evidence>
<protein>
    <submittedName>
        <fullName evidence="1">Uncharacterized protein</fullName>
    </submittedName>
</protein>